<evidence type="ECO:0000256" key="1">
    <source>
        <dbReference type="ARBA" id="ARBA00022614"/>
    </source>
</evidence>
<dbReference type="Gene3D" id="3.80.10.10">
    <property type="entry name" value="Ribonuclease Inhibitor"/>
    <property type="match status" value="1"/>
</dbReference>
<feature type="region of interest" description="Disordered" evidence="3">
    <location>
        <begin position="476"/>
        <end position="507"/>
    </location>
</feature>
<feature type="chain" id="PRO_5012768080" description="LRRCT domain-containing protein" evidence="4">
    <location>
        <begin position="16"/>
        <end position="941"/>
    </location>
</feature>
<keyword evidence="1" id="KW-0433">Leucine-rich repeat</keyword>
<dbReference type="InterPro" id="IPR001611">
    <property type="entry name" value="Leu-rich_rpt"/>
</dbReference>
<dbReference type="AlphaFoldDB" id="C3XQT5"/>
<feature type="signal peptide" evidence="4">
    <location>
        <begin position="1"/>
        <end position="15"/>
    </location>
</feature>
<dbReference type="InterPro" id="IPR003591">
    <property type="entry name" value="Leu-rich_rpt_typical-subtyp"/>
</dbReference>
<evidence type="ECO:0000256" key="2">
    <source>
        <dbReference type="ARBA" id="ARBA00022737"/>
    </source>
</evidence>
<dbReference type="eggNOG" id="KOG0619">
    <property type="taxonomic scope" value="Eukaryota"/>
</dbReference>
<sequence>MLFICMLLLTAACEASNGPILPRCKSATWLECVPKKPGLPLTMTFGTHACVMCKSSIKGAVFANPFPLIAGANSVAIRGYPFYVLSEKKLAPLQHYVIHTLGMIDAKITDVENNTFAGLSNLQKLSLDSNRLTNVKPTWFIGLKKLLVLSLSNNKIMYVEPGSFVHLAALNVLDLENNLLRFVDPAWLFGLKGRMMLSLRLNTINSISPGSFRQLSLTWLDLMGNDLSCLDGDVLRGQPELSALHISSGMLSSAYGIKPCEMKWSLRRMANYIRESATMVVEVPKFLFCARYIAYELSLGWMFDSMRNVPRNIELGRVNPGRSCGALDRSLSTISIQTPTVVLATDGSLADKLVPNTLEQCRQVWEYHGGITVTVGLVGSPIFRLLSIGNTSFEGVGMTFVQTHDTNTLTTTESGRNQKQTTHRNSSTRNIKNITCILLTKDEHTELFFTVPPVQCQTHSTLTTYSTDTDYSSSLSHYSDYSEKHDTSSELDDNTTPQESNIPEPEVRPETNRIHIVVLAVVGLAVSAFVVLVWKVCSSRSNVEDEGASDDAHIWTIPPDVTFPGLLRSASLPARPIKVVSDDAVSCMSLPATLNSIEPTYSEIPDDMAIAQRPLPGLPHTYCEISDDAISSIVRSSSLPAVTWTDRGDPDDAASCRSLPAVLQSIEPTYSEIPDHIAAAHRPLPALPRAKWEAPHHDVTPQHPLPASSHTYTEIPDESGLMPFYADDADFSFHVVGNTTTSSRHRSGRSIATYGLAEQTKVQRNNFYRKAPEEEGLRAHRQLRTALVSQTAEQGLRRYINVTDAMLSRRQHVTQSHIAFLTLPDAHWPLEISENGARITPRRASLPLVTLPNTYRPWDITGEISRMSMTPRGASLPLVTLPNTYWPWHIPSEGAHNTPRRACLPLVTLPNTYWPWHIRREGAPNTPRHAYLPLVTMPNTY</sequence>
<evidence type="ECO:0008006" key="6">
    <source>
        <dbReference type="Google" id="ProtNLM"/>
    </source>
</evidence>
<proteinExistence type="predicted"/>
<dbReference type="PANTHER" id="PTHR24366:SF167">
    <property type="match status" value="1"/>
</dbReference>
<evidence type="ECO:0000313" key="5">
    <source>
        <dbReference type="EMBL" id="EEN69530.1"/>
    </source>
</evidence>
<dbReference type="InParanoid" id="C3XQT5"/>
<dbReference type="FunFam" id="3.80.10.10:FF:001023">
    <property type="entry name" value="Uncharacterized protein"/>
    <property type="match status" value="1"/>
</dbReference>
<dbReference type="PANTHER" id="PTHR24366">
    <property type="entry name" value="IG(IMMUNOGLOBULIN) AND LRR(LEUCINE RICH REPEAT) DOMAINS"/>
    <property type="match status" value="1"/>
</dbReference>
<name>C3XQT5_BRAFL</name>
<keyword evidence="4" id="KW-0732">Signal</keyword>
<gene>
    <name evidence="5" type="ORF">BRAFLDRAFT_71866</name>
</gene>
<organism>
    <name type="scientific">Branchiostoma floridae</name>
    <name type="common">Florida lancelet</name>
    <name type="synonym">Amphioxus</name>
    <dbReference type="NCBI Taxonomy" id="7739"/>
    <lineage>
        <taxon>Eukaryota</taxon>
        <taxon>Metazoa</taxon>
        <taxon>Chordata</taxon>
        <taxon>Cephalochordata</taxon>
        <taxon>Leptocardii</taxon>
        <taxon>Amphioxiformes</taxon>
        <taxon>Branchiostomatidae</taxon>
        <taxon>Branchiostoma</taxon>
    </lineage>
</organism>
<dbReference type="EMBL" id="GG666456">
    <property type="protein sequence ID" value="EEN69530.1"/>
    <property type="molecule type" value="Genomic_DNA"/>
</dbReference>
<keyword evidence="2" id="KW-0677">Repeat</keyword>
<protein>
    <recommendedName>
        <fullName evidence="6">LRRCT domain-containing protein</fullName>
    </recommendedName>
</protein>
<reference evidence="5" key="1">
    <citation type="journal article" date="2008" name="Nature">
        <title>The amphioxus genome and the evolution of the chordate karyotype.</title>
        <authorList>
            <consortium name="US DOE Joint Genome Institute (JGI-PGF)"/>
            <person name="Putnam N.H."/>
            <person name="Butts T."/>
            <person name="Ferrier D.E.K."/>
            <person name="Furlong R.F."/>
            <person name="Hellsten U."/>
            <person name="Kawashima T."/>
            <person name="Robinson-Rechavi M."/>
            <person name="Shoguchi E."/>
            <person name="Terry A."/>
            <person name="Yu J.-K."/>
            <person name="Benito-Gutierrez E.L."/>
            <person name="Dubchak I."/>
            <person name="Garcia-Fernandez J."/>
            <person name="Gibson-Brown J.J."/>
            <person name="Grigoriev I.V."/>
            <person name="Horton A.C."/>
            <person name="de Jong P.J."/>
            <person name="Jurka J."/>
            <person name="Kapitonov V.V."/>
            <person name="Kohara Y."/>
            <person name="Kuroki Y."/>
            <person name="Lindquist E."/>
            <person name="Lucas S."/>
            <person name="Osoegawa K."/>
            <person name="Pennacchio L.A."/>
            <person name="Salamov A.A."/>
            <person name="Satou Y."/>
            <person name="Sauka-Spengler T."/>
            <person name="Schmutz J."/>
            <person name="Shin-I T."/>
            <person name="Toyoda A."/>
            <person name="Bronner-Fraser M."/>
            <person name="Fujiyama A."/>
            <person name="Holland L.Z."/>
            <person name="Holland P.W.H."/>
            <person name="Satoh N."/>
            <person name="Rokhsar D.S."/>
        </authorList>
    </citation>
    <scope>NUCLEOTIDE SEQUENCE [LARGE SCALE GENOMIC DNA]</scope>
    <source>
        <strain evidence="5">S238N-H82</strain>
        <tissue evidence="5">Testes</tissue>
    </source>
</reference>
<dbReference type="SUPFAM" id="SSF52058">
    <property type="entry name" value="L domain-like"/>
    <property type="match status" value="1"/>
</dbReference>
<dbReference type="InterPro" id="IPR032675">
    <property type="entry name" value="LRR_dom_sf"/>
</dbReference>
<accession>C3XQT5</accession>
<dbReference type="Pfam" id="PF13855">
    <property type="entry name" value="LRR_8"/>
    <property type="match status" value="1"/>
</dbReference>
<evidence type="ECO:0000256" key="3">
    <source>
        <dbReference type="SAM" id="MobiDB-lite"/>
    </source>
</evidence>
<evidence type="ECO:0000256" key="4">
    <source>
        <dbReference type="SAM" id="SignalP"/>
    </source>
</evidence>
<dbReference type="SMART" id="SM00369">
    <property type="entry name" value="LRR_TYP"/>
    <property type="match status" value="4"/>
</dbReference>